<reference evidence="1" key="2">
    <citation type="submission" date="2025-08" db="UniProtKB">
        <authorList>
            <consortium name="Ensembl"/>
        </authorList>
    </citation>
    <scope>IDENTIFICATION</scope>
</reference>
<reference evidence="1" key="3">
    <citation type="submission" date="2025-09" db="UniProtKB">
        <authorList>
            <consortium name="Ensembl"/>
        </authorList>
    </citation>
    <scope>IDENTIFICATION</scope>
</reference>
<sequence>MFKLDLEKAEESDQIANICWIIEKAREFQKNIYFCFIDYAKAFDCVDHNKLWKILQEMGTPDHLTCLLRNLYAGQEATVRTGHGTKDWFQIGKEVHQGCILSPCLFNFYAEYIMKNAGLDEAQAGTKIARRNINNLRYADDTTLIAESKEVKSLLMKVNEESEKVGLKLNIQKN</sequence>
<reference evidence="1" key="1">
    <citation type="submission" date="2020-11" db="EMBL/GenBank/DDBJ databases">
        <authorList>
            <person name="Davenport K.M."/>
            <person name="Bickhart D.M."/>
            <person name="Smith T.P.L."/>
            <person name="Murdoch B.M."/>
            <person name="Rosen B.D."/>
        </authorList>
    </citation>
    <scope>NUCLEOTIDE SEQUENCE [LARGE SCALE GENOMIC DNA]</scope>
    <source>
        <strain evidence="1">OAR_USU_Benz2616</strain>
    </source>
</reference>
<name>A0AC11D214_SHEEP</name>
<evidence type="ECO:0000313" key="1">
    <source>
        <dbReference type="Ensembl" id="ENSOARP00020038658.1"/>
    </source>
</evidence>
<protein>
    <submittedName>
        <fullName evidence="1">Uncharacterized protein</fullName>
    </submittedName>
</protein>
<dbReference type="Ensembl" id="ENSOART00020042268.1">
    <property type="protein sequence ID" value="ENSOARP00020038658.1"/>
    <property type="gene ID" value="ENSOARG00020026903.1"/>
</dbReference>
<accession>A0AC11D214</accession>
<organism evidence="1">
    <name type="scientific">Ovis aries</name>
    <name type="common">Sheep</name>
    <dbReference type="NCBI Taxonomy" id="9940"/>
    <lineage>
        <taxon>Eukaryota</taxon>
        <taxon>Metazoa</taxon>
        <taxon>Chordata</taxon>
        <taxon>Craniata</taxon>
        <taxon>Vertebrata</taxon>
        <taxon>Euteleostomi</taxon>
        <taxon>Mammalia</taxon>
        <taxon>Eutheria</taxon>
        <taxon>Laurasiatheria</taxon>
        <taxon>Artiodactyla</taxon>
        <taxon>Ruminantia</taxon>
        <taxon>Pecora</taxon>
        <taxon>Bovidae</taxon>
        <taxon>Caprinae</taxon>
        <taxon>Ovis</taxon>
    </lineage>
</organism>
<proteinExistence type="predicted"/>